<protein>
    <submittedName>
        <fullName evidence="2">Heterokaryon incompatibility protein-domain-containing protein</fullName>
    </submittedName>
</protein>
<reference evidence="2" key="1">
    <citation type="journal article" date="2023" name="Mol. Phylogenet. Evol.">
        <title>Genome-scale phylogeny and comparative genomics of the fungal order Sordariales.</title>
        <authorList>
            <person name="Hensen N."/>
            <person name="Bonometti L."/>
            <person name="Westerberg I."/>
            <person name="Brannstrom I.O."/>
            <person name="Guillou S."/>
            <person name="Cros-Aarteil S."/>
            <person name="Calhoun S."/>
            <person name="Haridas S."/>
            <person name="Kuo A."/>
            <person name="Mondo S."/>
            <person name="Pangilinan J."/>
            <person name="Riley R."/>
            <person name="LaButti K."/>
            <person name="Andreopoulos B."/>
            <person name="Lipzen A."/>
            <person name="Chen C."/>
            <person name="Yan M."/>
            <person name="Daum C."/>
            <person name="Ng V."/>
            <person name="Clum A."/>
            <person name="Steindorff A."/>
            <person name="Ohm R.A."/>
            <person name="Martin F."/>
            <person name="Silar P."/>
            <person name="Natvig D.O."/>
            <person name="Lalanne C."/>
            <person name="Gautier V."/>
            <person name="Ament-Velasquez S.L."/>
            <person name="Kruys A."/>
            <person name="Hutchinson M.I."/>
            <person name="Powell A.J."/>
            <person name="Barry K."/>
            <person name="Miller A.N."/>
            <person name="Grigoriev I.V."/>
            <person name="Debuchy R."/>
            <person name="Gladieux P."/>
            <person name="Hiltunen Thoren M."/>
            <person name="Johannesson H."/>
        </authorList>
    </citation>
    <scope>NUCLEOTIDE SEQUENCE</scope>
    <source>
        <strain evidence="2">CBS 232.78</strain>
    </source>
</reference>
<sequence length="628" mass="70238">MNVYQYSQLQSDSNIRLIRFDSSLTPNGSDLLSIELIEARLSDVSGGGFEALSYTWGNPTENERTSIKVKPGDQILTITPNLHSFLRRLREDDCTNGCSKTYWADQICINQKDVPERNSQVAMMASIYRASRRTLVWLGEAGAGDGDSAALELLRGIDLLGCTRADPLRQVLPKVVETIEARLGDTSSPQSGIGAMAEDETEFKPLLDVLNPWVIQEVALAAECTVRVSDNVFRWESMDLAILAFASMAKKRKGTLAGAPILKTMAAAAIRHIQYCRKTWTSKKAQMRQGDFLHLLGRLSPTMDCTDPRDRVYAYLSLQENEPARALSNADYALTVEEVFMRCSAELAAASRCLEIFAYTRYPPIGPGSENSKVPSWAIDWRLPSTMSGLTRSVDSSFRASGSFEYRPIMPLERHELSPQVLPVRGKVIDVIGATATMNELPRTGDPFILMRYLRWSWILEMISTLWTDQPWNLAAAQTTSGAVLHQKVVKVLLCFDSALDNADGLWDEQLEQALRILETHEANVEQRGPGGETAETELLRRFASMTNRTSVRALYATQQRGLLGLSPPLTRTGDLVCVIHGSRTPIILRRSTMLGRYHVLGQAYLEEWMHGEHIWWSEEEANVFELE</sequence>
<dbReference type="EMBL" id="JAULSW010000011">
    <property type="protein sequence ID" value="KAK3367737.1"/>
    <property type="molecule type" value="Genomic_DNA"/>
</dbReference>
<organism evidence="2 3">
    <name type="scientific">Podospora didyma</name>
    <dbReference type="NCBI Taxonomy" id="330526"/>
    <lineage>
        <taxon>Eukaryota</taxon>
        <taxon>Fungi</taxon>
        <taxon>Dikarya</taxon>
        <taxon>Ascomycota</taxon>
        <taxon>Pezizomycotina</taxon>
        <taxon>Sordariomycetes</taxon>
        <taxon>Sordariomycetidae</taxon>
        <taxon>Sordariales</taxon>
        <taxon>Podosporaceae</taxon>
        <taxon>Podospora</taxon>
    </lineage>
</organism>
<comment type="caution">
    <text evidence="2">The sequence shown here is derived from an EMBL/GenBank/DDBJ whole genome shotgun (WGS) entry which is preliminary data.</text>
</comment>
<evidence type="ECO:0000259" key="1">
    <source>
        <dbReference type="Pfam" id="PF06985"/>
    </source>
</evidence>
<dbReference type="InterPro" id="IPR010730">
    <property type="entry name" value="HET"/>
</dbReference>
<name>A0AAE0N1Y1_9PEZI</name>
<dbReference type="Pfam" id="PF26639">
    <property type="entry name" value="Het-6_barrel"/>
    <property type="match status" value="1"/>
</dbReference>
<evidence type="ECO:0000313" key="3">
    <source>
        <dbReference type="Proteomes" id="UP001285441"/>
    </source>
</evidence>
<evidence type="ECO:0000313" key="2">
    <source>
        <dbReference type="EMBL" id="KAK3367737.1"/>
    </source>
</evidence>
<dbReference type="Proteomes" id="UP001285441">
    <property type="component" value="Unassembled WGS sequence"/>
</dbReference>
<feature type="domain" description="Heterokaryon incompatibility" evidence="1">
    <location>
        <begin position="49"/>
        <end position="147"/>
    </location>
</feature>
<dbReference type="Pfam" id="PF06985">
    <property type="entry name" value="HET"/>
    <property type="match status" value="1"/>
</dbReference>
<dbReference type="PANTHER" id="PTHR24148">
    <property type="entry name" value="ANKYRIN REPEAT DOMAIN-CONTAINING PROTEIN 39 HOMOLOG-RELATED"/>
    <property type="match status" value="1"/>
</dbReference>
<dbReference type="AlphaFoldDB" id="A0AAE0N1Y1"/>
<keyword evidence="3" id="KW-1185">Reference proteome</keyword>
<proteinExistence type="predicted"/>
<reference evidence="2" key="2">
    <citation type="submission" date="2023-06" db="EMBL/GenBank/DDBJ databases">
        <authorList>
            <consortium name="Lawrence Berkeley National Laboratory"/>
            <person name="Haridas S."/>
            <person name="Hensen N."/>
            <person name="Bonometti L."/>
            <person name="Westerberg I."/>
            <person name="Brannstrom I.O."/>
            <person name="Guillou S."/>
            <person name="Cros-Aarteil S."/>
            <person name="Calhoun S."/>
            <person name="Kuo A."/>
            <person name="Mondo S."/>
            <person name="Pangilinan J."/>
            <person name="Riley R."/>
            <person name="LaButti K."/>
            <person name="Andreopoulos B."/>
            <person name="Lipzen A."/>
            <person name="Chen C."/>
            <person name="Yanf M."/>
            <person name="Daum C."/>
            <person name="Ng V."/>
            <person name="Clum A."/>
            <person name="Steindorff A."/>
            <person name="Ohm R."/>
            <person name="Martin F."/>
            <person name="Silar P."/>
            <person name="Natvig D."/>
            <person name="Lalanne C."/>
            <person name="Gautier V."/>
            <person name="Ament-velasquez S.L."/>
            <person name="Kruys A."/>
            <person name="Hutchinson M.I."/>
            <person name="Powell A.J."/>
            <person name="Barry K."/>
            <person name="Miller A.N."/>
            <person name="Grigoriev I.V."/>
            <person name="Debuchy R."/>
            <person name="Gladieux P."/>
            <person name="Thoren M.H."/>
            <person name="Johannesson H."/>
        </authorList>
    </citation>
    <scope>NUCLEOTIDE SEQUENCE</scope>
    <source>
        <strain evidence="2">CBS 232.78</strain>
    </source>
</reference>
<gene>
    <name evidence="2" type="ORF">B0H63DRAFT_529443</name>
</gene>
<accession>A0AAE0N1Y1</accession>
<dbReference type="InterPro" id="IPR052895">
    <property type="entry name" value="HetReg/Transcr_Mod"/>
</dbReference>
<dbReference type="PANTHER" id="PTHR24148:SF64">
    <property type="entry name" value="HETEROKARYON INCOMPATIBILITY DOMAIN-CONTAINING PROTEIN"/>
    <property type="match status" value="1"/>
</dbReference>